<dbReference type="PANTHER" id="PTHR24361:SF747">
    <property type="entry name" value="MITOGEN-ACTIVATED PROTEIN KINASE KINASE 10"/>
    <property type="match status" value="1"/>
</dbReference>
<dbReference type="Gene3D" id="3.30.200.20">
    <property type="entry name" value="Phosphorylase Kinase, domain 1"/>
    <property type="match status" value="1"/>
</dbReference>
<dbReference type="InterPro" id="IPR000719">
    <property type="entry name" value="Prot_kinase_dom"/>
</dbReference>
<dbReference type="InterPro" id="IPR008271">
    <property type="entry name" value="Ser/Thr_kinase_AS"/>
</dbReference>
<keyword evidence="10" id="KW-1185">Reference proteome</keyword>
<gene>
    <name evidence="9" type="ORF">RchiOBHm_Chr7g0211301</name>
</gene>
<comment type="similarity">
    <text evidence="6">Belongs to the protein kinase superfamily.</text>
</comment>
<keyword evidence="6" id="KW-0723">Serine/threonine-protein kinase</keyword>
<keyword evidence="2 5" id="KW-0547">Nucleotide-binding</keyword>
<name>A0A2P6PAF4_ROSCH</name>
<dbReference type="GO" id="GO:0005524">
    <property type="term" value="F:ATP binding"/>
    <property type="evidence" value="ECO:0007669"/>
    <property type="project" value="UniProtKB-UniRule"/>
</dbReference>
<dbReference type="EMBL" id="PDCK01000045">
    <property type="protein sequence ID" value="PRQ18903.1"/>
    <property type="molecule type" value="Genomic_DNA"/>
</dbReference>
<feature type="region of interest" description="Disordered" evidence="7">
    <location>
        <begin position="1"/>
        <end position="24"/>
    </location>
</feature>
<dbReference type="InterPro" id="IPR017441">
    <property type="entry name" value="Protein_kinase_ATP_BS"/>
</dbReference>
<evidence type="ECO:0000256" key="4">
    <source>
        <dbReference type="ARBA" id="ARBA00022840"/>
    </source>
</evidence>
<evidence type="ECO:0000256" key="2">
    <source>
        <dbReference type="ARBA" id="ARBA00022741"/>
    </source>
</evidence>
<evidence type="ECO:0000313" key="10">
    <source>
        <dbReference type="Proteomes" id="UP000238479"/>
    </source>
</evidence>
<dbReference type="OrthoDB" id="10252354at2759"/>
<dbReference type="Proteomes" id="UP000238479">
    <property type="component" value="Chromosome 7"/>
</dbReference>
<evidence type="ECO:0000256" key="1">
    <source>
        <dbReference type="ARBA" id="ARBA00022679"/>
    </source>
</evidence>
<dbReference type="InterPro" id="IPR053235">
    <property type="entry name" value="Ser_Thr_kinase"/>
</dbReference>
<dbReference type="Gramene" id="PRQ18903">
    <property type="protein sequence ID" value="PRQ18903"/>
    <property type="gene ID" value="RchiOBHm_Chr7g0211301"/>
</dbReference>
<dbReference type="STRING" id="74649.A0A2P6PAF4"/>
<dbReference type="GO" id="GO:0004708">
    <property type="term" value="F:MAP kinase kinase activity"/>
    <property type="evidence" value="ECO:0007669"/>
    <property type="project" value="UniProtKB-EC"/>
</dbReference>
<evidence type="ECO:0000259" key="8">
    <source>
        <dbReference type="PROSITE" id="PS50011"/>
    </source>
</evidence>
<feature type="compositionally biased region" description="Basic residues" evidence="7">
    <location>
        <begin position="1"/>
        <end position="11"/>
    </location>
</feature>
<proteinExistence type="inferred from homology"/>
<dbReference type="OMA" id="CFVMELM"/>
<keyword evidence="1 9" id="KW-0808">Transferase</keyword>
<dbReference type="CDD" id="cd06623">
    <property type="entry name" value="PKc_MAPKK_plant_like"/>
    <property type="match status" value="1"/>
</dbReference>
<dbReference type="Gene3D" id="1.10.510.10">
    <property type="entry name" value="Transferase(Phosphotransferase) domain 1"/>
    <property type="match status" value="1"/>
</dbReference>
<dbReference type="PROSITE" id="PS00108">
    <property type="entry name" value="PROTEIN_KINASE_ST"/>
    <property type="match status" value="1"/>
</dbReference>
<dbReference type="InterPro" id="IPR011009">
    <property type="entry name" value="Kinase-like_dom_sf"/>
</dbReference>
<accession>A0A2P6PAF4</accession>
<dbReference type="GO" id="GO:0004674">
    <property type="term" value="F:protein serine/threonine kinase activity"/>
    <property type="evidence" value="ECO:0007669"/>
    <property type="project" value="UniProtKB-KW"/>
</dbReference>
<dbReference type="Pfam" id="PF00069">
    <property type="entry name" value="Pkinase"/>
    <property type="match status" value="1"/>
</dbReference>
<sequence length="352" mass="39268">MTLVRERRHQQGLRLSPPPPPVSATADFTHRSLFPALSPASSPDSPAIIESLSDLEKVEVLGHGDGGTVYKVRHKKSSCIYALKVLRFDNNAATGILQQVAREAEILKLVDSPYVIRCHGVFDSGAFMSPDHSNNEGGGDLCFVMEYMEGGSLHDVLRARQRLPEQLISRVAKCVLQGLRYLHAMQIVHRDIKPSNLLINGRGEIKIADFGVSHMVAGADEACDLHMGTYAYMSPERFDPERWGGRNADGFAGDVWSLGLVVLQCYVGRFPLIGPGQKPDWPTLMCVICFGDQRLEMPETASPEFRSFIWRCLEKDWRKRAKVDELLDHPFVNKTCCASTDQELVNFVFPVD</sequence>
<dbReference type="PROSITE" id="PS50011">
    <property type="entry name" value="PROTEIN_KINASE_DOM"/>
    <property type="match status" value="1"/>
</dbReference>
<feature type="binding site" evidence="5">
    <location>
        <position position="84"/>
    </location>
    <ligand>
        <name>ATP</name>
        <dbReference type="ChEBI" id="CHEBI:30616"/>
    </ligand>
</feature>
<dbReference type="EC" id="2.7.12.2" evidence="9"/>
<evidence type="ECO:0000256" key="6">
    <source>
        <dbReference type="RuleBase" id="RU000304"/>
    </source>
</evidence>
<organism evidence="9 10">
    <name type="scientific">Rosa chinensis</name>
    <name type="common">China rose</name>
    <dbReference type="NCBI Taxonomy" id="74649"/>
    <lineage>
        <taxon>Eukaryota</taxon>
        <taxon>Viridiplantae</taxon>
        <taxon>Streptophyta</taxon>
        <taxon>Embryophyta</taxon>
        <taxon>Tracheophyta</taxon>
        <taxon>Spermatophyta</taxon>
        <taxon>Magnoliopsida</taxon>
        <taxon>eudicotyledons</taxon>
        <taxon>Gunneridae</taxon>
        <taxon>Pentapetalae</taxon>
        <taxon>rosids</taxon>
        <taxon>fabids</taxon>
        <taxon>Rosales</taxon>
        <taxon>Rosaceae</taxon>
        <taxon>Rosoideae</taxon>
        <taxon>Rosoideae incertae sedis</taxon>
        <taxon>Rosa</taxon>
    </lineage>
</organism>
<evidence type="ECO:0000256" key="5">
    <source>
        <dbReference type="PROSITE-ProRule" id="PRU10141"/>
    </source>
</evidence>
<keyword evidence="4 5" id="KW-0067">ATP-binding</keyword>
<dbReference type="SMART" id="SM00220">
    <property type="entry name" value="S_TKc"/>
    <property type="match status" value="1"/>
</dbReference>
<evidence type="ECO:0000256" key="3">
    <source>
        <dbReference type="ARBA" id="ARBA00022777"/>
    </source>
</evidence>
<evidence type="ECO:0000313" key="9">
    <source>
        <dbReference type="EMBL" id="PRQ18903.1"/>
    </source>
</evidence>
<dbReference type="AlphaFoldDB" id="A0A2P6PAF4"/>
<reference evidence="9 10" key="1">
    <citation type="journal article" date="2018" name="Nat. Genet.">
        <title>The Rosa genome provides new insights in the design of modern roses.</title>
        <authorList>
            <person name="Bendahmane M."/>
        </authorList>
    </citation>
    <scope>NUCLEOTIDE SEQUENCE [LARGE SCALE GENOMIC DNA]</scope>
    <source>
        <strain evidence="10">cv. Old Blush</strain>
    </source>
</reference>
<dbReference type="SUPFAM" id="SSF56112">
    <property type="entry name" value="Protein kinase-like (PK-like)"/>
    <property type="match status" value="1"/>
</dbReference>
<comment type="caution">
    <text evidence="9">The sequence shown here is derived from an EMBL/GenBank/DDBJ whole genome shotgun (WGS) entry which is preliminary data.</text>
</comment>
<evidence type="ECO:0000256" key="7">
    <source>
        <dbReference type="SAM" id="MobiDB-lite"/>
    </source>
</evidence>
<keyword evidence="3 9" id="KW-0418">Kinase</keyword>
<dbReference type="GO" id="GO:0005737">
    <property type="term" value="C:cytoplasm"/>
    <property type="evidence" value="ECO:0007669"/>
    <property type="project" value="TreeGrafter"/>
</dbReference>
<dbReference type="PANTHER" id="PTHR24361">
    <property type="entry name" value="MITOGEN-ACTIVATED KINASE KINASE KINASE"/>
    <property type="match status" value="1"/>
</dbReference>
<feature type="domain" description="Protein kinase" evidence="8">
    <location>
        <begin position="55"/>
        <end position="332"/>
    </location>
</feature>
<dbReference type="PROSITE" id="PS00107">
    <property type="entry name" value="PROTEIN_KINASE_ATP"/>
    <property type="match status" value="1"/>
</dbReference>
<protein>
    <submittedName>
        <fullName evidence="9">Putative mitogen-activated protein kinase kinase STE-STE7 family</fullName>
        <ecNumber evidence="9">2.7.12.2</ecNumber>
    </submittedName>
</protein>